<evidence type="ECO:0000313" key="2">
    <source>
        <dbReference type="EMBL" id="MDN5122764.1"/>
    </source>
</evidence>
<keyword evidence="1" id="KW-0472">Membrane</keyword>
<feature type="transmembrane region" description="Helical" evidence="1">
    <location>
        <begin position="66"/>
        <end position="87"/>
    </location>
</feature>
<evidence type="ECO:0008006" key="4">
    <source>
        <dbReference type="Google" id="ProtNLM"/>
    </source>
</evidence>
<organism evidence="2 3">
    <name type="scientific">Aliarcobacter butzleri</name>
    <dbReference type="NCBI Taxonomy" id="28197"/>
    <lineage>
        <taxon>Bacteria</taxon>
        <taxon>Pseudomonadati</taxon>
        <taxon>Campylobacterota</taxon>
        <taxon>Epsilonproteobacteria</taxon>
        <taxon>Campylobacterales</taxon>
        <taxon>Arcobacteraceae</taxon>
        <taxon>Aliarcobacter</taxon>
    </lineage>
</organism>
<comment type="caution">
    <text evidence="2">The sequence shown here is derived from an EMBL/GenBank/DDBJ whole genome shotgun (WGS) entry which is preliminary data.</text>
</comment>
<dbReference type="Proteomes" id="UP001170364">
    <property type="component" value="Unassembled WGS sequence"/>
</dbReference>
<feature type="transmembrane region" description="Helical" evidence="1">
    <location>
        <begin position="158"/>
        <end position="186"/>
    </location>
</feature>
<proteinExistence type="predicted"/>
<keyword evidence="1" id="KW-1133">Transmembrane helix</keyword>
<gene>
    <name evidence="2" type="ORF">PJV93_02440</name>
</gene>
<feature type="transmembrane region" description="Helical" evidence="1">
    <location>
        <begin position="201"/>
        <end position="222"/>
    </location>
</feature>
<feature type="transmembrane region" description="Helical" evidence="1">
    <location>
        <begin position="125"/>
        <end position="146"/>
    </location>
</feature>
<evidence type="ECO:0000313" key="3">
    <source>
        <dbReference type="Proteomes" id="UP001170364"/>
    </source>
</evidence>
<accession>A0AAW7Q9Q8</accession>
<name>A0AAW7Q9Q8_9BACT</name>
<feature type="transmembrane region" description="Helical" evidence="1">
    <location>
        <begin position="293"/>
        <end position="314"/>
    </location>
</feature>
<evidence type="ECO:0000256" key="1">
    <source>
        <dbReference type="SAM" id="Phobius"/>
    </source>
</evidence>
<protein>
    <recommendedName>
        <fullName evidence="4">Oligosaccharide repeat unit polymerase</fullName>
    </recommendedName>
</protein>
<dbReference type="EMBL" id="JAQJJG010000002">
    <property type="protein sequence ID" value="MDN5122764.1"/>
    <property type="molecule type" value="Genomic_DNA"/>
</dbReference>
<dbReference type="AlphaFoldDB" id="A0AAW7Q9Q8"/>
<keyword evidence="1" id="KW-0812">Transmembrane</keyword>
<dbReference type="RefSeq" id="WP_301369838.1">
    <property type="nucleotide sequence ID" value="NZ_JAQJJF010000019.1"/>
</dbReference>
<sequence>MNKDLIIVFILLILISIISAGSVLYNSTTDMEFIRYSISMTINVFASFFVVKMLQKLDFNLDFHSISKLLINIIFIQVLVALAMFVLPDLKYFLLGLEKMTEESFDRNIYLSEIRFMGIGAAKTFTSGIINGFGLILIAIVFRLYLNSSKETIWLSIKFLIIFALGMMMARTTLIGAIFAFVIIMLPKNFNATISMFKKRALFFSTLIIATVITLLSIMAFYPDFLLIFKYGFEMFINYFEKGSFESASTNQLMDMYVFPVELKTWIIGDAYWWNPIIDGSYYMHTDVGYSRLVFYFGLVGLFIYLSMQVFIIVRAYEYFNVSFKYYIFIIVYLLVLNLKGFADLFWLNMIFLMAYVLNKKSIIKVDS</sequence>
<feature type="transmembrane region" description="Helical" evidence="1">
    <location>
        <begin position="326"/>
        <end position="358"/>
    </location>
</feature>
<reference evidence="2" key="1">
    <citation type="journal article" date="2023" name="Microorganisms">
        <title>Genomic Characterization of Arcobacter butzleri Strains Isolated from Various Sources in Lithuania.</title>
        <authorList>
            <person name="Uljanovas D."/>
            <person name="Golz G."/>
            <person name="Fleischmann S."/>
            <person name="Kudirkiene E."/>
            <person name="Kasetiene N."/>
            <person name="Grineviciene A."/>
            <person name="Tamuleviciene E."/>
            <person name="Aksomaitiene J."/>
            <person name="Alter T."/>
            <person name="Malakauskas M."/>
        </authorList>
    </citation>
    <scope>NUCLEOTIDE SEQUENCE</scope>
    <source>
        <strain evidence="2">S41</strain>
    </source>
</reference>
<feature type="transmembrane region" description="Helical" evidence="1">
    <location>
        <begin position="36"/>
        <end position="54"/>
    </location>
</feature>
<reference evidence="2" key="2">
    <citation type="submission" date="2023-01" db="EMBL/GenBank/DDBJ databases">
        <authorList>
            <person name="Uljanovas D."/>
        </authorList>
    </citation>
    <scope>NUCLEOTIDE SEQUENCE</scope>
    <source>
        <strain evidence="2">S41</strain>
    </source>
</reference>